<comment type="caution">
    <text evidence="1">The sequence shown here is derived from an EMBL/GenBank/DDBJ whole genome shotgun (WGS) entry which is preliminary data.</text>
</comment>
<evidence type="ECO:0000313" key="1">
    <source>
        <dbReference type="EMBL" id="KAJ1115049.1"/>
    </source>
</evidence>
<keyword evidence="2" id="KW-1185">Reference proteome</keyword>
<dbReference type="EMBL" id="JANPWB010000012">
    <property type="protein sequence ID" value="KAJ1115049.1"/>
    <property type="molecule type" value="Genomic_DNA"/>
</dbReference>
<reference evidence="1" key="1">
    <citation type="journal article" date="2022" name="bioRxiv">
        <title>Sequencing and chromosome-scale assembly of the giantPleurodeles waltlgenome.</title>
        <authorList>
            <person name="Brown T."/>
            <person name="Elewa A."/>
            <person name="Iarovenko S."/>
            <person name="Subramanian E."/>
            <person name="Araus A.J."/>
            <person name="Petzold A."/>
            <person name="Susuki M."/>
            <person name="Suzuki K.-i.T."/>
            <person name="Hayashi T."/>
            <person name="Toyoda A."/>
            <person name="Oliveira C."/>
            <person name="Osipova E."/>
            <person name="Leigh N.D."/>
            <person name="Simon A."/>
            <person name="Yun M.H."/>
        </authorList>
    </citation>
    <scope>NUCLEOTIDE SEQUENCE</scope>
    <source>
        <strain evidence="1">20211129_DDA</strain>
        <tissue evidence="1">Liver</tissue>
    </source>
</reference>
<dbReference type="AlphaFoldDB" id="A0AAV7NHN5"/>
<sequence length="177" mass="20604">MLARRHERKRLTFAHAVPLRMRHPSRIAQRFIYSAEIVTKQDILQEYVGAPERTMFVVYWVMILKVPWVNKVMNKTLRGKVYVAKKGINVLGLLHQAEFNLAIKPGRDKPVVIERESPGPINVASNHVYDWQQKFKKLFCEQLGHYVGKQSVKMRESLYEAAAENKHITEMHITPAE</sequence>
<accession>A0AAV7NHN5</accession>
<name>A0AAV7NHN5_PLEWA</name>
<proteinExistence type="predicted"/>
<organism evidence="1 2">
    <name type="scientific">Pleurodeles waltl</name>
    <name type="common">Iberian ribbed newt</name>
    <dbReference type="NCBI Taxonomy" id="8319"/>
    <lineage>
        <taxon>Eukaryota</taxon>
        <taxon>Metazoa</taxon>
        <taxon>Chordata</taxon>
        <taxon>Craniata</taxon>
        <taxon>Vertebrata</taxon>
        <taxon>Euteleostomi</taxon>
        <taxon>Amphibia</taxon>
        <taxon>Batrachia</taxon>
        <taxon>Caudata</taxon>
        <taxon>Salamandroidea</taxon>
        <taxon>Salamandridae</taxon>
        <taxon>Pleurodelinae</taxon>
        <taxon>Pleurodeles</taxon>
    </lineage>
</organism>
<dbReference type="Proteomes" id="UP001066276">
    <property type="component" value="Chromosome 8"/>
</dbReference>
<gene>
    <name evidence="1" type="ORF">NDU88_003277</name>
</gene>
<protein>
    <submittedName>
        <fullName evidence="1">Uncharacterized protein</fullName>
    </submittedName>
</protein>
<evidence type="ECO:0000313" key="2">
    <source>
        <dbReference type="Proteomes" id="UP001066276"/>
    </source>
</evidence>